<dbReference type="InterPro" id="IPR054696">
    <property type="entry name" value="GTP-eEF1A_C"/>
</dbReference>
<organism evidence="4 5">
    <name type="scientific">Cloeon dipterum</name>
    <dbReference type="NCBI Taxonomy" id="197152"/>
    <lineage>
        <taxon>Eukaryota</taxon>
        <taxon>Metazoa</taxon>
        <taxon>Ecdysozoa</taxon>
        <taxon>Arthropoda</taxon>
        <taxon>Hexapoda</taxon>
        <taxon>Insecta</taxon>
        <taxon>Pterygota</taxon>
        <taxon>Palaeoptera</taxon>
        <taxon>Ephemeroptera</taxon>
        <taxon>Pisciforma</taxon>
        <taxon>Baetidae</taxon>
        <taxon>Cloeon</taxon>
    </lineage>
</organism>
<evidence type="ECO:0000313" key="4">
    <source>
        <dbReference type="EMBL" id="CAB3388941.1"/>
    </source>
</evidence>
<keyword evidence="5" id="KW-1185">Reference proteome</keyword>
<dbReference type="EMBL" id="CADEPI010001018">
    <property type="protein sequence ID" value="CAB3388941.1"/>
    <property type="molecule type" value="Genomic_DNA"/>
</dbReference>
<dbReference type="PANTHER" id="PTHR23115">
    <property type="entry name" value="TRANSLATION FACTOR"/>
    <property type="match status" value="1"/>
</dbReference>
<dbReference type="InterPro" id="IPR050100">
    <property type="entry name" value="TRAFAC_GTPase_members"/>
</dbReference>
<gene>
    <name evidence="4" type="ORF">CLODIP_2_CD00006</name>
</gene>
<feature type="domain" description="GTP-eEF1A C-terminal" evidence="3">
    <location>
        <begin position="17"/>
        <end position="81"/>
    </location>
</feature>
<reference evidence="4 5" key="1">
    <citation type="submission" date="2020-04" db="EMBL/GenBank/DDBJ databases">
        <authorList>
            <person name="Alioto T."/>
            <person name="Alioto T."/>
            <person name="Gomez Garrido J."/>
        </authorList>
    </citation>
    <scope>NUCLEOTIDE SEQUENCE [LARGE SCALE GENOMIC DNA]</scope>
</reference>
<evidence type="ECO:0000313" key="5">
    <source>
        <dbReference type="Proteomes" id="UP000494165"/>
    </source>
</evidence>
<name>A0A8S1E877_9INSE</name>
<dbReference type="Proteomes" id="UP000494165">
    <property type="component" value="Unassembled WGS sequence"/>
</dbReference>
<evidence type="ECO:0000256" key="2">
    <source>
        <dbReference type="ARBA" id="ARBA00023134"/>
    </source>
</evidence>
<dbReference type="OrthoDB" id="342024at2759"/>
<evidence type="ECO:0000259" key="3">
    <source>
        <dbReference type="Pfam" id="PF22594"/>
    </source>
</evidence>
<dbReference type="Pfam" id="PF22594">
    <property type="entry name" value="GTP-eEF1A_C"/>
    <property type="match status" value="1"/>
</dbReference>
<dbReference type="GO" id="GO:0005525">
    <property type="term" value="F:GTP binding"/>
    <property type="evidence" value="ECO:0007669"/>
    <property type="project" value="UniProtKB-KW"/>
</dbReference>
<keyword evidence="2" id="KW-0342">GTP-binding</keyword>
<dbReference type="SUPFAM" id="SSF50465">
    <property type="entry name" value="EF-Tu/eEF-1alpha/eIF2-gamma C-terminal domain"/>
    <property type="match status" value="1"/>
</dbReference>
<keyword evidence="1" id="KW-0547">Nucleotide-binding</keyword>
<sequence length="86" mass="9888">MGLTRKSKIYQTRQKFALICLVDKKTGDKSKTRPRFVKQDQVVIMRLECAGVICLEPFKLFPQMGRFTLRDEGKTIAIGKVLKVIE</sequence>
<comment type="caution">
    <text evidence="4">The sequence shown here is derived from an EMBL/GenBank/DDBJ whole genome shotgun (WGS) entry which is preliminary data.</text>
</comment>
<proteinExistence type="predicted"/>
<accession>A0A8S1E877</accession>
<dbReference type="Gene3D" id="2.40.30.10">
    <property type="entry name" value="Translation factors"/>
    <property type="match status" value="1"/>
</dbReference>
<dbReference type="AlphaFoldDB" id="A0A8S1E877"/>
<protein>
    <recommendedName>
        <fullName evidence="3">GTP-eEF1A C-terminal domain-containing protein</fullName>
    </recommendedName>
</protein>
<evidence type="ECO:0000256" key="1">
    <source>
        <dbReference type="ARBA" id="ARBA00022741"/>
    </source>
</evidence>
<dbReference type="InterPro" id="IPR009001">
    <property type="entry name" value="Transl_elong_EF1A/Init_IF2_C"/>
</dbReference>